<sequence length="342" mass="37558">MAMMPGAVDRRLANQSRQGRMRDYQGVCLHTMVGTLRGTDSMFRSGGTVGTESHFGVGADGTIYQWVDTAYSADANYRGSAYVISIETEDHGPAFGKWNTSGDNVPEWTPAQIRAMARIIAWAHKEHGIPIRQMKSVTERGVGYHAMGVPRNGLPSKYMGTKYQWSKYAGKVCPGRKRIAQIPAVVRLAAGGTAPAETTTEEGILGMTDRIDQTYTKRQGVKGDWSARHLRTEDKTGHYTIADGPCDFGATIKFDVVDLKPGETAYVFLAECMYKKGKPTTVSRELAIVTARENGPYSMTGLWNLYDQYKGQSPRARLVVKTRAKNMGVENVVVSGLKSKGK</sequence>
<protein>
    <submittedName>
        <fullName evidence="2">N-acetylmuramoyl-L-alanine amidase</fullName>
    </submittedName>
</protein>
<dbReference type="GO" id="GO:0009253">
    <property type="term" value="P:peptidoglycan catabolic process"/>
    <property type="evidence" value="ECO:0007669"/>
    <property type="project" value="InterPro"/>
</dbReference>
<keyword evidence="3" id="KW-1185">Reference proteome</keyword>
<feature type="domain" description="N-acetylmuramoyl-L-alanine amidase" evidence="1">
    <location>
        <begin position="23"/>
        <end position="137"/>
    </location>
</feature>
<dbReference type="AlphaFoldDB" id="A0A366IL14"/>
<proteinExistence type="predicted"/>
<organism evidence="2 3">
    <name type="scientific">Brevibacterium celere</name>
    <dbReference type="NCBI Taxonomy" id="225845"/>
    <lineage>
        <taxon>Bacteria</taxon>
        <taxon>Bacillati</taxon>
        <taxon>Actinomycetota</taxon>
        <taxon>Actinomycetes</taxon>
        <taxon>Micrococcales</taxon>
        <taxon>Brevibacteriaceae</taxon>
        <taxon>Brevibacterium</taxon>
    </lineage>
</organism>
<dbReference type="InterPro" id="IPR036505">
    <property type="entry name" value="Amidase/PGRP_sf"/>
</dbReference>
<gene>
    <name evidence="2" type="ORF">DFO65_103400</name>
</gene>
<dbReference type="EMBL" id="QNSB01000003">
    <property type="protein sequence ID" value="RBP73102.1"/>
    <property type="molecule type" value="Genomic_DNA"/>
</dbReference>
<name>A0A366IL14_9MICO</name>
<dbReference type="RefSeq" id="WP_113903555.1">
    <property type="nucleotide sequence ID" value="NZ_QNSB01000003.1"/>
</dbReference>
<dbReference type="SUPFAM" id="SSF55846">
    <property type="entry name" value="N-acetylmuramoyl-L-alanine amidase-like"/>
    <property type="match status" value="1"/>
</dbReference>
<reference evidence="2 3" key="1">
    <citation type="submission" date="2018-06" db="EMBL/GenBank/DDBJ databases">
        <title>Freshwater and sediment microbial communities from various areas in North America, analyzing microbe dynamics in response to fracking.</title>
        <authorList>
            <person name="Lamendella R."/>
        </authorList>
    </citation>
    <scope>NUCLEOTIDE SEQUENCE [LARGE SCALE GENOMIC DNA]</scope>
    <source>
        <strain evidence="2 3">3b_TX</strain>
    </source>
</reference>
<dbReference type="InterPro" id="IPR002502">
    <property type="entry name" value="Amidase_domain"/>
</dbReference>
<comment type="caution">
    <text evidence="2">The sequence shown here is derived from an EMBL/GenBank/DDBJ whole genome shotgun (WGS) entry which is preliminary data.</text>
</comment>
<dbReference type="Gene3D" id="3.40.80.10">
    <property type="entry name" value="Peptidoglycan recognition protein-like"/>
    <property type="match status" value="1"/>
</dbReference>
<evidence type="ECO:0000259" key="1">
    <source>
        <dbReference type="Pfam" id="PF01510"/>
    </source>
</evidence>
<dbReference type="Pfam" id="PF01510">
    <property type="entry name" value="Amidase_2"/>
    <property type="match status" value="1"/>
</dbReference>
<dbReference type="GO" id="GO:0008745">
    <property type="term" value="F:N-acetylmuramoyl-L-alanine amidase activity"/>
    <property type="evidence" value="ECO:0007669"/>
    <property type="project" value="InterPro"/>
</dbReference>
<dbReference type="Proteomes" id="UP000253509">
    <property type="component" value="Unassembled WGS sequence"/>
</dbReference>
<evidence type="ECO:0000313" key="2">
    <source>
        <dbReference type="EMBL" id="RBP73102.1"/>
    </source>
</evidence>
<accession>A0A366IL14</accession>
<evidence type="ECO:0000313" key="3">
    <source>
        <dbReference type="Proteomes" id="UP000253509"/>
    </source>
</evidence>